<dbReference type="EMBL" id="AP023355">
    <property type="protein sequence ID" value="BCJ37140.1"/>
    <property type="molecule type" value="Genomic_DNA"/>
</dbReference>
<feature type="domain" description="Wadjet protein JetD C-terminal" evidence="1">
    <location>
        <begin position="210"/>
        <end position="385"/>
    </location>
</feature>
<dbReference type="InterPro" id="IPR024537">
    <property type="entry name" value="DUF3322"/>
</dbReference>
<accession>A0A7R7DSM5</accession>
<evidence type="ECO:0000259" key="1">
    <source>
        <dbReference type="Pfam" id="PF09983"/>
    </source>
</evidence>
<organism evidence="3 4">
    <name type="scientific">Actinocatenispora thailandica</name>
    <dbReference type="NCBI Taxonomy" id="227318"/>
    <lineage>
        <taxon>Bacteria</taxon>
        <taxon>Bacillati</taxon>
        <taxon>Actinomycetota</taxon>
        <taxon>Actinomycetes</taxon>
        <taxon>Micromonosporales</taxon>
        <taxon>Micromonosporaceae</taxon>
        <taxon>Actinocatenispora</taxon>
    </lineage>
</organism>
<dbReference type="RefSeq" id="WP_203963397.1">
    <property type="nucleotide sequence ID" value="NZ_AP023355.1"/>
</dbReference>
<feature type="domain" description="DUF3322" evidence="2">
    <location>
        <begin position="8"/>
        <end position="188"/>
    </location>
</feature>
<dbReference type="InterPro" id="IPR014544">
    <property type="entry name" value="UCP028408"/>
</dbReference>
<evidence type="ECO:0000313" key="3">
    <source>
        <dbReference type="EMBL" id="BCJ37140.1"/>
    </source>
</evidence>
<evidence type="ECO:0000259" key="2">
    <source>
        <dbReference type="Pfam" id="PF11795"/>
    </source>
</evidence>
<evidence type="ECO:0000313" key="4">
    <source>
        <dbReference type="Proteomes" id="UP000611640"/>
    </source>
</evidence>
<dbReference type="PIRSF" id="PIRSF028408">
    <property type="entry name" value="UCP028408"/>
    <property type="match status" value="1"/>
</dbReference>
<dbReference type="Proteomes" id="UP000611640">
    <property type="component" value="Chromosome"/>
</dbReference>
<proteinExistence type="predicted"/>
<dbReference type="Pfam" id="PF09983">
    <property type="entry name" value="JetD_C"/>
    <property type="match status" value="1"/>
</dbReference>
<evidence type="ECO:0008006" key="5">
    <source>
        <dbReference type="Google" id="ProtNLM"/>
    </source>
</evidence>
<name>A0A7R7DSM5_9ACTN</name>
<protein>
    <recommendedName>
        <fullName evidence="5">DUF3322 and DUF2220 domain-containing protein</fullName>
    </recommendedName>
</protein>
<dbReference type="AlphaFoldDB" id="A0A7R7DSM5"/>
<dbReference type="InterPro" id="IPR024534">
    <property type="entry name" value="JetD_C"/>
</dbReference>
<sequence length="389" mass="43037">MADWTTADDVVAQLRRRWDRGELVASASGVTEWSPVSVRLRGPSARELANQFGAVQDWAARWRADGRGVRVEWRPVGGRLVGTNKLPAVVWVDSAQQLCSLLRVGPVARSFNTAHQQTTQLVPALADWAVAHSATVLRWLDDWEALLRTVRWLDEHSGSGSYLRQIDVPAVDTKFIESHRGILATLLDQVLPAGRVTASAPPARFATRYGFADKPDRLRMRALAGDVSLGGPFTDVTVPAGELAHHPIAADTVFVVENEVTFLAFPTVSGGLLLLGGGYAVSRLAALPWLAERRLVYWGDLDTHGFAILHRLRSAYPHTHSILMDRPTLLAHRSQWVAEPQPVRDDLPLLTEAEAAAYDDLRHDAHGDRIRLEQERIRFDLVRAAVATR</sequence>
<reference evidence="3 4" key="1">
    <citation type="submission" date="2020-08" db="EMBL/GenBank/DDBJ databases">
        <title>Whole genome shotgun sequence of Actinocatenispora thailandica NBRC 105041.</title>
        <authorList>
            <person name="Komaki H."/>
            <person name="Tamura T."/>
        </authorList>
    </citation>
    <scope>NUCLEOTIDE SEQUENCE [LARGE SCALE GENOMIC DNA]</scope>
    <source>
        <strain evidence="3 4">NBRC 105041</strain>
    </source>
</reference>
<dbReference type="Pfam" id="PF11795">
    <property type="entry name" value="DUF3322"/>
    <property type="match status" value="1"/>
</dbReference>
<dbReference type="KEGG" id="atl:Athai_46430"/>
<gene>
    <name evidence="3" type="ORF">Athai_46430</name>
</gene>
<keyword evidence="4" id="KW-1185">Reference proteome</keyword>